<reference evidence="1 2" key="1">
    <citation type="submission" date="2023-06" db="EMBL/GenBank/DDBJ databases">
        <authorList>
            <person name="Oyuntsetseg B."/>
            <person name="Kim S.B."/>
        </authorList>
    </citation>
    <scope>NUCLEOTIDE SEQUENCE [LARGE SCALE GENOMIC DNA]</scope>
    <source>
        <strain evidence="1 2">2-2</strain>
    </source>
</reference>
<gene>
    <name evidence="1" type="ORF">QP939_01745</name>
</gene>
<organism evidence="1 2">
    <name type="scientific">Amycolatopsis nalaikhensis</name>
    <dbReference type="NCBI Taxonomy" id="715472"/>
    <lineage>
        <taxon>Bacteria</taxon>
        <taxon>Bacillati</taxon>
        <taxon>Actinomycetota</taxon>
        <taxon>Actinomycetes</taxon>
        <taxon>Pseudonocardiales</taxon>
        <taxon>Pseudonocardiaceae</taxon>
        <taxon>Amycolatopsis</taxon>
    </lineage>
</organism>
<proteinExistence type="predicted"/>
<evidence type="ECO:0000313" key="2">
    <source>
        <dbReference type="Proteomes" id="UP001227101"/>
    </source>
</evidence>
<evidence type="ECO:0000313" key="1">
    <source>
        <dbReference type="EMBL" id="WIV57442.1"/>
    </source>
</evidence>
<keyword evidence="2" id="KW-1185">Reference proteome</keyword>
<accession>A0ABY8XP35</accession>
<sequence>MPSSGNDRLRLAREAMPSRLHPGTQMGRDELAALVREWVTANDPQGRLSAFDSNHLGKLERGIVRRPSPIIRAALCAILDASERDLGFVADRDAERVSQALSGRVHTDRKALTAIGDVLASVRRLEDATSAADVISTVQAQRSMVSRLAENSRGDVRNEAVGLLSELEQYLGWLSIPLERWDDSRKHLDRASVLALEADDPERLAMALSFNAYRNLRRNNLRSAEALNAAAGRDDRVNIGLRTYTEFQRAEVLARDGLKSEAVRALNDADKLVNQLPDDSDELPASAYWYVPSFFHGQRAFVLHALGDDKEAARTAREAIAAMPASWRESEWASRRLELTKLDA</sequence>
<name>A0ABY8XP35_9PSEU</name>
<dbReference type="Proteomes" id="UP001227101">
    <property type="component" value="Chromosome"/>
</dbReference>
<protein>
    <submittedName>
        <fullName evidence="1">XRE family transcriptional regulator</fullName>
    </submittedName>
</protein>
<dbReference type="RefSeq" id="WP_285454713.1">
    <property type="nucleotide sequence ID" value="NZ_CP127173.1"/>
</dbReference>
<dbReference type="EMBL" id="CP127173">
    <property type="protein sequence ID" value="WIV57442.1"/>
    <property type="molecule type" value="Genomic_DNA"/>
</dbReference>